<comment type="caution">
    <text evidence="1">The sequence shown here is derived from an EMBL/GenBank/DDBJ whole genome shotgun (WGS) entry which is preliminary data.</text>
</comment>
<organism evidence="1 2">
    <name type="scientific">Gossypium schwendimanii</name>
    <name type="common">Cotton</name>
    <dbReference type="NCBI Taxonomy" id="34291"/>
    <lineage>
        <taxon>Eukaryota</taxon>
        <taxon>Viridiplantae</taxon>
        <taxon>Streptophyta</taxon>
        <taxon>Embryophyta</taxon>
        <taxon>Tracheophyta</taxon>
        <taxon>Spermatophyta</taxon>
        <taxon>Magnoliopsida</taxon>
        <taxon>eudicotyledons</taxon>
        <taxon>Gunneridae</taxon>
        <taxon>Pentapetalae</taxon>
        <taxon>rosids</taxon>
        <taxon>malvids</taxon>
        <taxon>Malvales</taxon>
        <taxon>Malvaceae</taxon>
        <taxon>Malvoideae</taxon>
        <taxon>Gossypium</taxon>
    </lineage>
</organism>
<dbReference type="AlphaFoldDB" id="A0A7J9MSW0"/>
<protein>
    <submittedName>
        <fullName evidence="1">Uncharacterized protein</fullName>
    </submittedName>
</protein>
<reference evidence="1 2" key="1">
    <citation type="journal article" date="2019" name="Genome Biol. Evol.">
        <title>Insights into the evolution of the New World diploid cottons (Gossypium, subgenus Houzingenia) based on genome sequencing.</title>
        <authorList>
            <person name="Grover C.E."/>
            <person name="Arick M.A. 2nd"/>
            <person name="Thrash A."/>
            <person name="Conover J.L."/>
            <person name="Sanders W.S."/>
            <person name="Peterson D.G."/>
            <person name="Frelichowski J.E."/>
            <person name="Scheffler J.A."/>
            <person name="Scheffler B.E."/>
            <person name="Wendel J.F."/>
        </authorList>
    </citation>
    <scope>NUCLEOTIDE SEQUENCE [LARGE SCALE GENOMIC DNA]</scope>
    <source>
        <strain evidence="1">1</strain>
        <tissue evidence="1">Leaf</tissue>
    </source>
</reference>
<gene>
    <name evidence="1" type="ORF">Goshw_011206</name>
</gene>
<evidence type="ECO:0000313" key="1">
    <source>
        <dbReference type="EMBL" id="MBA0874080.1"/>
    </source>
</evidence>
<proteinExistence type="predicted"/>
<accession>A0A7J9MSW0</accession>
<keyword evidence="2" id="KW-1185">Reference proteome</keyword>
<dbReference type="Proteomes" id="UP000593576">
    <property type="component" value="Unassembled WGS sequence"/>
</dbReference>
<evidence type="ECO:0000313" key="2">
    <source>
        <dbReference type="Proteomes" id="UP000593576"/>
    </source>
</evidence>
<name>A0A7J9MSW0_GOSSC</name>
<dbReference type="EMBL" id="JABFAF010000013">
    <property type="protein sequence ID" value="MBA0874080.1"/>
    <property type="molecule type" value="Genomic_DNA"/>
</dbReference>
<sequence length="37" mass="4514">MRPEPTLVQFNLNNDNEEILQFTFAAEKEKWWKNFGK</sequence>